<evidence type="ECO:0000256" key="2">
    <source>
        <dbReference type="ARBA" id="ARBA00012286"/>
    </source>
</evidence>
<proteinExistence type="predicted"/>
<dbReference type="PANTHER" id="PTHR11587:SF2">
    <property type="entry name" value="ARGININOSUCCINATE SYNTHASE"/>
    <property type="match status" value="1"/>
</dbReference>
<evidence type="ECO:0000256" key="1">
    <source>
        <dbReference type="ARBA" id="ARBA00004967"/>
    </source>
</evidence>
<dbReference type="GO" id="GO:0006526">
    <property type="term" value="P:L-arginine biosynthetic process"/>
    <property type="evidence" value="ECO:0007669"/>
    <property type="project" value="UniProtKB-UniPathway"/>
</dbReference>
<keyword evidence="7" id="KW-0067">ATP-binding</keyword>
<dbReference type="EMBL" id="AEXL02000033">
    <property type="protein sequence ID" value="EIJ66646.1"/>
    <property type="molecule type" value="Genomic_DNA"/>
</dbReference>
<keyword evidence="5" id="KW-0028">Amino-acid biosynthesis</keyword>
<dbReference type="PANTHER" id="PTHR11587">
    <property type="entry name" value="ARGININOSUCCINATE SYNTHASE"/>
    <property type="match status" value="1"/>
</dbReference>
<dbReference type="InterPro" id="IPR001518">
    <property type="entry name" value="Arginosuc_synth"/>
</dbReference>
<reference evidence="9 10" key="1">
    <citation type="journal article" date="2012" name="J. Bacteriol.">
        <title>Genome sequence of "Candidatus Nitrosopumilus salaria" BD31, an ammonia-oxidizing archaeon from the San Francisco Bay estuary.</title>
        <authorList>
            <person name="Mosier A.C."/>
            <person name="Allen E.E."/>
            <person name="Kim M."/>
            <person name="Ferriera S."/>
            <person name="Francis C.A."/>
        </authorList>
    </citation>
    <scope>NUCLEOTIDE SEQUENCE [LARGE SCALE GENOMIC DNA]</scope>
    <source>
        <strain evidence="9 10">BD31</strain>
    </source>
</reference>
<dbReference type="GO" id="GO:0000053">
    <property type="term" value="P:argininosuccinate metabolic process"/>
    <property type="evidence" value="ECO:0007669"/>
    <property type="project" value="TreeGrafter"/>
</dbReference>
<dbReference type="Proteomes" id="UP000003423">
    <property type="component" value="Unassembled WGS sequence"/>
</dbReference>
<evidence type="ECO:0000256" key="3">
    <source>
        <dbReference type="ARBA" id="ARBA00022571"/>
    </source>
</evidence>
<sequence>MWGRAIEGGVLEDPYNEPPDDAFIWVKTKNLPDKPTYLEIQFQQGIPIGIDGKIMESQKLIEY</sequence>
<dbReference type="InterPro" id="IPR024074">
    <property type="entry name" value="AS_cat/multimer_dom_body"/>
</dbReference>
<dbReference type="GO" id="GO:0005524">
    <property type="term" value="F:ATP binding"/>
    <property type="evidence" value="ECO:0007669"/>
    <property type="project" value="UniProtKB-KW"/>
</dbReference>
<evidence type="ECO:0000313" key="9">
    <source>
        <dbReference type="EMBL" id="EIJ66646.1"/>
    </source>
</evidence>
<feature type="non-terminal residue" evidence="9">
    <location>
        <position position="63"/>
    </location>
</feature>
<evidence type="ECO:0000256" key="6">
    <source>
        <dbReference type="ARBA" id="ARBA00022741"/>
    </source>
</evidence>
<keyword evidence="3" id="KW-0055">Arginine biosynthesis</keyword>
<dbReference type="Gene3D" id="3.90.1260.10">
    <property type="entry name" value="Argininosuccinate synthetase, chain A, domain 2"/>
    <property type="match status" value="1"/>
</dbReference>
<dbReference type="SUPFAM" id="SSF69864">
    <property type="entry name" value="Argininosuccinate synthetase, C-terminal domain"/>
    <property type="match status" value="1"/>
</dbReference>
<gene>
    <name evidence="9" type="ORF">BD31_I2203</name>
</gene>
<keyword evidence="10" id="KW-1185">Reference proteome</keyword>
<organism evidence="9 10">
    <name type="scientific">Candidatus Nitrosopumilus salarius BD31</name>
    <dbReference type="NCBI Taxonomy" id="859350"/>
    <lineage>
        <taxon>Archaea</taxon>
        <taxon>Nitrososphaerota</taxon>
        <taxon>Nitrososphaeria</taxon>
        <taxon>Nitrosopumilales</taxon>
        <taxon>Nitrosopumilaceae</taxon>
        <taxon>Nitrosopumilus</taxon>
    </lineage>
</organism>
<dbReference type="InterPro" id="IPR048268">
    <property type="entry name" value="Arginosuc_syn_C"/>
</dbReference>
<dbReference type="EC" id="6.3.4.5" evidence="2"/>
<comment type="pathway">
    <text evidence="1">Amino-acid biosynthesis; L-arginine biosynthesis; L-arginine from L-ornithine and carbamoyl phosphate: step 2/3.</text>
</comment>
<keyword evidence="4" id="KW-0436">Ligase</keyword>
<evidence type="ECO:0000256" key="7">
    <source>
        <dbReference type="ARBA" id="ARBA00022840"/>
    </source>
</evidence>
<evidence type="ECO:0000313" key="10">
    <source>
        <dbReference type="Proteomes" id="UP000003423"/>
    </source>
</evidence>
<keyword evidence="6" id="KW-0547">Nucleotide-binding</keyword>
<protein>
    <recommendedName>
        <fullName evidence="2">argininosuccinate synthase</fullName>
        <ecNumber evidence="2">6.3.4.5</ecNumber>
    </recommendedName>
</protein>
<name>I3D4K3_9ARCH</name>
<comment type="caution">
    <text evidence="9">The sequence shown here is derived from an EMBL/GenBank/DDBJ whole genome shotgun (WGS) entry which is preliminary data.</text>
</comment>
<dbReference type="GO" id="GO:0004055">
    <property type="term" value="F:argininosuccinate synthase activity"/>
    <property type="evidence" value="ECO:0007669"/>
    <property type="project" value="UniProtKB-EC"/>
</dbReference>
<dbReference type="GO" id="GO:0005737">
    <property type="term" value="C:cytoplasm"/>
    <property type="evidence" value="ECO:0007669"/>
    <property type="project" value="TreeGrafter"/>
</dbReference>
<evidence type="ECO:0000256" key="5">
    <source>
        <dbReference type="ARBA" id="ARBA00022605"/>
    </source>
</evidence>
<dbReference type="UniPathway" id="UPA00068">
    <property type="reaction ID" value="UER00113"/>
</dbReference>
<accession>I3D4K3</accession>
<feature type="domain" description="Arginosuccinate synthase C-terminal" evidence="8">
    <location>
        <begin position="1"/>
        <end position="62"/>
    </location>
</feature>
<dbReference type="GO" id="GO:0000050">
    <property type="term" value="P:urea cycle"/>
    <property type="evidence" value="ECO:0007669"/>
    <property type="project" value="TreeGrafter"/>
</dbReference>
<evidence type="ECO:0000259" key="8">
    <source>
        <dbReference type="Pfam" id="PF20979"/>
    </source>
</evidence>
<dbReference type="AlphaFoldDB" id="I3D4K3"/>
<dbReference type="Pfam" id="PF20979">
    <property type="entry name" value="Arginosuc_syn_C"/>
    <property type="match status" value="1"/>
</dbReference>
<evidence type="ECO:0000256" key="4">
    <source>
        <dbReference type="ARBA" id="ARBA00022598"/>
    </source>
</evidence>